<dbReference type="Proteomes" id="UP000318297">
    <property type="component" value="Unassembled WGS sequence"/>
</dbReference>
<keyword evidence="1" id="KW-0328">Glycosyltransferase</keyword>
<keyword evidence="2 4" id="KW-0808">Transferase</keyword>
<evidence type="ECO:0000256" key="2">
    <source>
        <dbReference type="ARBA" id="ARBA00022679"/>
    </source>
</evidence>
<dbReference type="EMBL" id="VIVQ01000001">
    <property type="protein sequence ID" value="TWE11824.1"/>
    <property type="molecule type" value="Genomic_DNA"/>
</dbReference>
<reference evidence="4 5" key="1">
    <citation type="submission" date="2019-06" db="EMBL/GenBank/DDBJ databases">
        <title>Sequencing the genomes of 1000 actinobacteria strains.</title>
        <authorList>
            <person name="Klenk H.-P."/>
        </authorList>
    </citation>
    <scope>NUCLEOTIDE SEQUENCE [LARGE SCALE GENOMIC DNA]</scope>
    <source>
        <strain evidence="4 5">DSM 19560</strain>
    </source>
</reference>
<dbReference type="PANTHER" id="PTHR46401:SF2">
    <property type="entry name" value="GLYCOSYLTRANSFERASE WBBK-RELATED"/>
    <property type="match status" value="1"/>
</dbReference>
<dbReference type="Gene3D" id="3.40.50.2000">
    <property type="entry name" value="Glycogen Phosphorylase B"/>
    <property type="match status" value="2"/>
</dbReference>
<organism evidence="4 5">
    <name type="scientific">Rudaeicoccus suwonensis</name>
    <dbReference type="NCBI Taxonomy" id="657409"/>
    <lineage>
        <taxon>Bacteria</taxon>
        <taxon>Bacillati</taxon>
        <taxon>Actinomycetota</taxon>
        <taxon>Actinomycetes</taxon>
        <taxon>Micrococcales</taxon>
        <taxon>Dermacoccaceae</taxon>
        <taxon>Rudaeicoccus</taxon>
    </lineage>
</organism>
<evidence type="ECO:0000313" key="4">
    <source>
        <dbReference type="EMBL" id="TWE11824.1"/>
    </source>
</evidence>
<comment type="caution">
    <text evidence="4">The sequence shown here is derived from an EMBL/GenBank/DDBJ whole genome shotgun (WGS) entry which is preliminary data.</text>
</comment>
<proteinExistence type="predicted"/>
<sequence>MRISLVGTRGVPARYGGFETAVDEIGTRLVAQGHEVTVYCRTEPGQERPDEHNGMKLIYLPKLRRRSLETLSHTALSLAHHARHGNADAMIVFNSANSVLLPLTWLRRTPVATHVDGLEWRRGKWGPTGQKYYRVAEALAVRWSDRLIADADGISDYYREEFAADTERIAYGAPILSDLDTDLLEAEGLTKGGYHLVVARFEKENNVLPAVQGYLRSDAKLPLVLVGSAPYASDYTAEIERLAASDPRIRLMGGVWNQDLLDQMYAHAATYIHGHSVGGTNPSLLRAMGAASPVLAYDVCFNREVLGADGQFFDSPDALAALLNAAEQSPQSMQDLGTELQSRVGTMYTWDVVAKLYEALCDDMARGNSQRGRFSGRRRRESTWRH</sequence>
<dbReference type="InterPro" id="IPR028098">
    <property type="entry name" value="Glyco_trans_4-like_N"/>
</dbReference>
<gene>
    <name evidence="4" type="ORF">BKA23_0611</name>
</gene>
<evidence type="ECO:0000259" key="3">
    <source>
        <dbReference type="Pfam" id="PF13579"/>
    </source>
</evidence>
<dbReference type="SUPFAM" id="SSF53756">
    <property type="entry name" value="UDP-Glycosyltransferase/glycogen phosphorylase"/>
    <property type="match status" value="1"/>
</dbReference>
<dbReference type="Pfam" id="PF13692">
    <property type="entry name" value="Glyco_trans_1_4"/>
    <property type="match status" value="1"/>
</dbReference>
<name>A0A561E883_9MICO</name>
<dbReference type="AlphaFoldDB" id="A0A561E883"/>
<feature type="domain" description="Glycosyltransferase subfamily 4-like N-terminal" evidence="3">
    <location>
        <begin position="16"/>
        <end position="170"/>
    </location>
</feature>
<dbReference type="RefSeq" id="WP_145225338.1">
    <property type="nucleotide sequence ID" value="NZ_VIVQ01000001.1"/>
</dbReference>
<evidence type="ECO:0000313" key="5">
    <source>
        <dbReference type="Proteomes" id="UP000318297"/>
    </source>
</evidence>
<evidence type="ECO:0000256" key="1">
    <source>
        <dbReference type="ARBA" id="ARBA00022676"/>
    </source>
</evidence>
<dbReference type="GO" id="GO:0016757">
    <property type="term" value="F:glycosyltransferase activity"/>
    <property type="evidence" value="ECO:0007669"/>
    <property type="project" value="UniProtKB-KW"/>
</dbReference>
<accession>A0A561E883</accession>
<protein>
    <submittedName>
        <fullName evidence="4">Glycosyltransferase involved in cell wall biosynthesis</fullName>
    </submittedName>
</protein>
<dbReference type="OrthoDB" id="9792269at2"/>
<dbReference type="PANTHER" id="PTHR46401">
    <property type="entry name" value="GLYCOSYLTRANSFERASE WBBK-RELATED"/>
    <property type="match status" value="1"/>
</dbReference>
<keyword evidence="5" id="KW-1185">Reference proteome</keyword>
<dbReference type="Pfam" id="PF13579">
    <property type="entry name" value="Glyco_trans_4_4"/>
    <property type="match status" value="1"/>
</dbReference>
<dbReference type="GO" id="GO:0009103">
    <property type="term" value="P:lipopolysaccharide biosynthetic process"/>
    <property type="evidence" value="ECO:0007669"/>
    <property type="project" value="TreeGrafter"/>
</dbReference>